<comment type="subcellular location">
    <subcellularLocation>
        <location evidence="1">Peroxisome membrane</location>
        <topology evidence="1">Multi-pass membrane protein</topology>
    </subcellularLocation>
</comment>
<dbReference type="GO" id="GO:0016887">
    <property type="term" value="F:ATP hydrolysis activity"/>
    <property type="evidence" value="ECO:0007669"/>
    <property type="project" value="InterPro"/>
</dbReference>
<dbReference type="EMBL" id="CAJVPJ010000121">
    <property type="protein sequence ID" value="CAG8481546.1"/>
    <property type="molecule type" value="Genomic_DNA"/>
</dbReference>
<evidence type="ECO:0000256" key="7">
    <source>
        <dbReference type="ARBA" id="ARBA00022989"/>
    </source>
</evidence>
<name>A0A9N8WCX0_9GLOM</name>
<dbReference type="InterPro" id="IPR003593">
    <property type="entry name" value="AAA+_ATPase"/>
</dbReference>
<evidence type="ECO:0000256" key="5">
    <source>
        <dbReference type="ARBA" id="ARBA00022741"/>
    </source>
</evidence>
<feature type="domain" description="ABC transporter" evidence="10">
    <location>
        <begin position="1"/>
        <end position="210"/>
    </location>
</feature>
<comment type="caution">
    <text evidence="11">The sequence shown here is derived from an EMBL/GenBank/DDBJ whole genome shotgun (WGS) entry which is preliminary data.</text>
</comment>
<evidence type="ECO:0000259" key="10">
    <source>
        <dbReference type="PROSITE" id="PS50893"/>
    </source>
</evidence>
<organism evidence="11 12">
    <name type="scientific">Paraglomus occultum</name>
    <dbReference type="NCBI Taxonomy" id="144539"/>
    <lineage>
        <taxon>Eukaryota</taxon>
        <taxon>Fungi</taxon>
        <taxon>Fungi incertae sedis</taxon>
        <taxon>Mucoromycota</taxon>
        <taxon>Glomeromycotina</taxon>
        <taxon>Glomeromycetes</taxon>
        <taxon>Paraglomerales</taxon>
        <taxon>Paraglomeraceae</taxon>
        <taxon>Paraglomus</taxon>
    </lineage>
</organism>
<dbReference type="SUPFAM" id="SSF52540">
    <property type="entry name" value="P-loop containing nucleoside triphosphate hydrolases"/>
    <property type="match status" value="1"/>
</dbReference>
<dbReference type="PROSITE" id="PS00211">
    <property type="entry name" value="ABC_TRANSPORTER_1"/>
    <property type="match status" value="1"/>
</dbReference>
<dbReference type="CDD" id="cd03223">
    <property type="entry name" value="ABCD_peroxisomal_ALDP"/>
    <property type="match status" value="1"/>
</dbReference>
<feature type="compositionally biased region" description="Polar residues" evidence="9">
    <location>
        <begin position="199"/>
        <end position="208"/>
    </location>
</feature>
<dbReference type="GO" id="GO:0005524">
    <property type="term" value="F:ATP binding"/>
    <property type="evidence" value="ECO:0007669"/>
    <property type="project" value="UniProtKB-KW"/>
</dbReference>
<dbReference type="InterPro" id="IPR050835">
    <property type="entry name" value="ABC_transporter_sub-D"/>
</dbReference>
<keyword evidence="4" id="KW-0812">Transmembrane</keyword>
<feature type="region of interest" description="Disordered" evidence="9">
    <location>
        <begin position="199"/>
        <end position="224"/>
    </location>
</feature>
<dbReference type="PANTHER" id="PTHR11384">
    <property type="entry name" value="ATP-BINDING CASSETTE, SUB-FAMILY D MEMBER"/>
    <property type="match status" value="1"/>
</dbReference>
<dbReference type="GO" id="GO:0005778">
    <property type="term" value="C:peroxisomal membrane"/>
    <property type="evidence" value="ECO:0007669"/>
    <property type="project" value="UniProtKB-SubCell"/>
</dbReference>
<evidence type="ECO:0000256" key="1">
    <source>
        <dbReference type="ARBA" id="ARBA00004585"/>
    </source>
</evidence>
<dbReference type="SMART" id="SM00382">
    <property type="entry name" value="AAA"/>
    <property type="match status" value="1"/>
</dbReference>
<dbReference type="PROSITE" id="PS50893">
    <property type="entry name" value="ABC_TRANSPORTER_2"/>
    <property type="match status" value="1"/>
</dbReference>
<dbReference type="GO" id="GO:0007031">
    <property type="term" value="P:peroxisome organization"/>
    <property type="evidence" value="ECO:0007669"/>
    <property type="project" value="TreeGrafter"/>
</dbReference>
<accession>A0A9N8WCX0</accession>
<evidence type="ECO:0000313" key="11">
    <source>
        <dbReference type="EMBL" id="CAG8481546.1"/>
    </source>
</evidence>
<keyword evidence="5" id="KW-0547">Nucleotide-binding</keyword>
<dbReference type="Gene3D" id="3.40.50.300">
    <property type="entry name" value="P-loop containing nucleotide triphosphate hydrolases"/>
    <property type="match status" value="1"/>
</dbReference>
<keyword evidence="6" id="KW-0067">ATP-binding</keyword>
<dbReference type="Proteomes" id="UP000789572">
    <property type="component" value="Unassembled WGS sequence"/>
</dbReference>
<dbReference type="InterPro" id="IPR017871">
    <property type="entry name" value="ABC_transporter-like_CS"/>
</dbReference>
<dbReference type="InterPro" id="IPR027417">
    <property type="entry name" value="P-loop_NTPase"/>
</dbReference>
<dbReference type="Pfam" id="PF00005">
    <property type="entry name" value="ABC_tran"/>
    <property type="match status" value="1"/>
</dbReference>
<comment type="similarity">
    <text evidence="2">Belongs to the ABC transporter superfamily. ABCD family. Peroxisomal fatty acyl CoA transporter (TC 3.A.1.203) subfamily.</text>
</comment>
<dbReference type="OrthoDB" id="422637at2759"/>
<dbReference type="GO" id="GO:0042760">
    <property type="term" value="P:very long-chain fatty acid catabolic process"/>
    <property type="evidence" value="ECO:0007669"/>
    <property type="project" value="TreeGrafter"/>
</dbReference>
<gene>
    <name evidence="11" type="ORF">POCULU_LOCUS1578</name>
</gene>
<dbReference type="InterPro" id="IPR003439">
    <property type="entry name" value="ABC_transporter-like_ATP-bd"/>
</dbReference>
<keyword evidence="7" id="KW-1133">Transmembrane helix</keyword>
<dbReference type="GO" id="GO:0006635">
    <property type="term" value="P:fatty acid beta-oxidation"/>
    <property type="evidence" value="ECO:0007669"/>
    <property type="project" value="TreeGrafter"/>
</dbReference>
<evidence type="ECO:0000256" key="2">
    <source>
        <dbReference type="ARBA" id="ARBA00008575"/>
    </source>
</evidence>
<evidence type="ECO:0000256" key="6">
    <source>
        <dbReference type="ARBA" id="ARBA00022840"/>
    </source>
</evidence>
<evidence type="ECO:0000256" key="4">
    <source>
        <dbReference type="ARBA" id="ARBA00022692"/>
    </source>
</evidence>
<dbReference type="AlphaFoldDB" id="A0A9N8WCX0"/>
<dbReference type="GO" id="GO:0005324">
    <property type="term" value="F:long-chain fatty acid transmembrane transporter activity"/>
    <property type="evidence" value="ECO:0007669"/>
    <property type="project" value="TreeGrafter"/>
</dbReference>
<protein>
    <submittedName>
        <fullName evidence="11">6836_t:CDS:1</fullName>
    </submittedName>
</protein>
<dbReference type="GO" id="GO:0042626">
    <property type="term" value="F:ATPase-coupled transmembrane transporter activity"/>
    <property type="evidence" value="ECO:0007669"/>
    <property type="project" value="TreeGrafter"/>
</dbReference>
<reference evidence="11" key="1">
    <citation type="submission" date="2021-06" db="EMBL/GenBank/DDBJ databases">
        <authorList>
            <person name="Kallberg Y."/>
            <person name="Tangrot J."/>
            <person name="Rosling A."/>
        </authorList>
    </citation>
    <scope>NUCLEOTIDE SEQUENCE</scope>
    <source>
        <strain evidence="11">IA702</strain>
    </source>
</reference>
<evidence type="ECO:0000256" key="9">
    <source>
        <dbReference type="SAM" id="MobiDB-lite"/>
    </source>
</evidence>
<keyword evidence="3" id="KW-0813">Transport</keyword>
<keyword evidence="12" id="KW-1185">Reference proteome</keyword>
<proteinExistence type="inferred from homology"/>
<evidence type="ECO:0000256" key="3">
    <source>
        <dbReference type="ARBA" id="ARBA00022448"/>
    </source>
</evidence>
<dbReference type="GO" id="GO:0015910">
    <property type="term" value="P:long-chain fatty acid import into peroxisome"/>
    <property type="evidence" value="ECO:0007669"/>
    <property type="project" value="TreeGrafter"/>
</dbReference>
<feature type="non-terminal residue" evidence="11">
    <location>
        <position position="224"/>
    </location>
</feature>
<dbReference type="PANTHER" id="PTHR11384:SF67">
    <property type="entry name" value="ATP-BINDING CASSETTE SUB-FAMILY D MEMBER 1"/>
    <property type="match status" value="1"/>
</dbReference>
<keyword evidence="8" id="KW-0472">Membrane</keyword>
<evidence type="ECO:0000256" key="8">
    <source>
        <dbReference type="ARBA" id="ARBA00023136"/>
    </source>
</evidence>
<evidence type="ECO:0000313" key="12">
    <source>
        <dbReference type="Proteomes" id="UP000789572"/>
    </source>
</evidence>
<dbReference type="FunFam" id="3.40.50.300:FF:000636">
    <property type="entry name" value="ATP-binding cassette sub-family D member 3"/>
    <property type="match status" value="1"/>
</dbReference>
<feature type="compositionally biased region" description="Acidic residues" evidence="9">
    <location>
        <begin position="213"/>
        <end position="224"/>
    </location>
</feature>
<sequence length="224" mass="25250">GMSFKVEKGMNCLISGPNGCGKSSLFRILGDLWPLFDGNVTKPSASQLFYVPQKPYLALGTFRDQVIYPDTKTQARMKGYDDTKLMDLLNVVHLGYIVNREGGWDAVQDWADVLSGGEKQRVAMARLFYHRPQFAILDECTSAVSIDVEGLMYTHARELGITLFTVSHRVSLVFKYHEWLLRFDGQGGYEFRKLEESDLTSPFASNPTRNRDEGEDADITSSDD</sequence>